<comment type="caution">
    <text evidence="8">The sequence shown here is derived from an EMBL/GenBank/DDBJ whole genome shotgun (WGS) entry which is preliminary data.</text>
</comment>
<dbReference type="GO" id="GO:0006281">
    <property type="term" value="P:DNA repair"/>
    <property type="evidence" value="ECO:0007669"/>
    <property type="project" value="UniProtKB-UniRule"/>
</dbReference>
<evidence type="ECO:0000256" key="2">
    <source>
        <dbReference type="ARBA" id="ARBA00009340"/>
    </source>
</evidence>
<dbReference type="Gene3D" id="1.25.10.10">
    <property type="entry name" value="Leucine-rich Repeat Variant"/>
    <property type="match status" value="2"/>
</dbReference>
<evidence type="ECO:0000256" key="4">
    <source>
        <dbReference type="ARBA" id="ARBA00023242"/>
    </source>
</evidence>
<evidence type="ECO:0000259" key="6">
    <source>
        <dbReference type="Pfam" id="PF12460"/>
    </source>
</evidence>
<evidence type="ECO:0000313" key="8">
    <source>
        <dbReference type="EMBL" id="GHJ87563.1"/>
    </source>
</evidence>
<dbReference type="PANTHER" id="PTHR12891:SF0">
    <property type="entry name" value="MMS19 NUCLEOTIDE EXCISION REPAIR PROTEIN HOMOLOG"/>
    <property type="match status" value="1"/>
</dbReference>
<dbReference type="InterPro" id="IPR016024">
    <property type="entry name" value="ARM-type_fold"/>
</dbReference>
<feature type="domain" description="MMS19 C-terminal" evidence="6">
    <location>
        <begin position="539"/>
        <end position="996"/>
    </location>
</feature>
<name>A0A8H3YFS0_9TREE</name>
<dbReference type="GO" id="GO:0097361">
    <property type="term" value="C:cytosolic [4Fe-4S] assembly targeting complex"/>
    <property type="evidence" value="ECO:0007669"/>
    <property type="project" value="UniProtKB-UniRule"/>
</dbReference>
<keyword evidence="5" id="KW-0227">DNA damage</keyword>
<dbReference type="SUPFAM" id="SSF48371">
    <property type="entry name" value="ARM repeat"/>
    <property type="match status" value="2"/>
</dbReference>
<evidence type="ECO:0000256" key="1">
    <source>
        <dbReference type="ARBA" id="ARBA00004123"/>
    </source>
</evidence>
<comment type="subcellular location">
    <subcellularLocation>
        <location evidence="1 5">Nucleus</location>
    </subcellularLocation>
</comment>
<dbReference type="PANTHER" id="PTHR12891">
    <property type="entry name" value="DNA REPAIR/TRANSCRIPTION PROTEIN MET18/MMS19"/>
    <property type="match status" value="1"/>
</dbReference>
<evidence type="ECO:0000256" key="5">
    <source>
        <dbReference type="RuleBase" id="RU367072"/>
    </source>
</evidence>
<dbReference type="Pfam" id="PF14500">
    <property type="entry name" value="MMS19_N"/>
    <property type="match status" value="1"/>
</dbReference>
<evidence type="ECO:0000256" key="3">
    <source>
        <dbReference type="ARBA" id="ARBA00022737"/>
    </source>
</evidence>
<keyword evidence="3" id="KW-0677">Repeat</keyword>
<dbReference type="Proteomes" id="UP000620104">
    <property type="component" value="Unassembled WGS sequence"/>
</dbReference>
<dbReference type="InterPro" id="IPR024687">
    <property type="entry name" value="MMS19_C"/>
</dbReference>
<sequence>MDVERICRTHISSTDELKAPAELVRAVQDGSVGLLDVVRALGEYITSTEDDVRRKGVALLTDVVSQTPKEKINRQSTQVLTGFFADKLEDHESVPFALQALVALSKLPTFGSGESVKTYRAVVENVKMRSHVQSTRYWVFALIDSLMAHHRVALKKMGDDFVASYIKVAEGEKDPRNLMMGFSIMRVILIEFDPYLHLEDLFDIIFCYFPITFRPPPNDPYGITSDDLKLSLRKCMAATPRFAPLAMPVFLEKLAPSLGASKRDVLQSLTACIPVYGQQAIQGYASDLWDNLKTEIFYSPDAQIEADALETFRTMIVTLYPESKENSIDLAQEIIKECQEILQEPEKSKAKPATKILSGLIFASPNVGRFALSQVLPQLFRQYHTESEIPHRGPILSVIAELLGSLVEAYSTEGTTRSHSKEKAVEMYRDELLSLLSSGMEAPTLAMKTAGLQGAVNLCHIDGFLSAEEVSFLVQKVNELLLQLDFGDLRKSALEGLVSIAKLTRKPIEEITLPLLFGKLPDTAPPLDDEVKRLEYKHILASVSVLCALPGLLELMILRTLSRLENLASFEQAPNAADVDPVTRECNAAYAYSLLHSLLLTIRRKIQNGDLDVAKHFDTIVPRLFDYFVTGAVSRAKEPIRTDVRLLSAAASIIETITQTLSKERQVSFAAGLLQAYQNGDFKALLFKAQQDVPDSIQPFSSEAAESTQNLIILFSAALIALPAEPEVLSVDVNALLNSLLEWYLSSLHHSQTQKVAVQQILASLANKRAPDIESFLARVKDEVWSSRVVNENLSTMERTDAIEAWIWIARGLLVRNHASALPMIVQVFGLFEQSGPFVERAAKSLRILADKNGERILSKDHFCTVKPLYKQKLYNTLLPALVDGGNKQSTAQLLALGSIINTIPKSMIMSELPKMLPMIMRSLSLPDPELRCNMLEVLTSILEVQDDSADEVLHAQAKSLVEKLLVIAIPEEGVPETTAAIRSRAASLRCLGIFPDVIRYDALHPVKNKVIRELGTAVDDAKRIVRREAVDTRSKWYKYGGST</sequence>
<protein>
    <recommendedName>
        <fullName evidence="5">MMS19 nucleotide excision repair protein</fullName>
    </recommendedName>
</protein>
<gene>
    <name evidence="8" type="ORF">NliqN6_3965</name>
</gene>
<dbReference type="GO" id="GO:0005634">
    <property type="term" value="C:nucleus"/>
    <property type="evidence" value="ECO:0007669"/>
    <property type="project" value="UniProtKB-SubCell"/>
</dbReference>
<organism evidence="8 9">
    <name type="scientific">Naganishia liquefaciens</name>
    <dbReference type="NCBI Taxonomy" id="104408"/>
    <lineage>
        <taxon>Eukaryota</taxon>
        <taxon>Fungi</taxon>
        <taxon>Dikarya</taxon>
        <taxon>Basidiomycota</taxon>
        <taxon>Agaricomycotina</taxon>
        <taxon>Tremellomycetes</taxon>
        <taxon>Filobasidiales</taxon>
        <taxon>Filobasidiaceae</taxon>
        <taxon>Naganishia</taxon>
    </lineage>
</organism>
<dbReference type="GO" id="GO:0051604">
    <property type="term" value="P:protein maturation"/>
    <property type="evidence" value="ECO:0007669"/>
    <property type="project" value="UniProtKB-UniRule"/>
</dbReference>
<proteinExistence type="inferred from homology"/>
<dbReference type="GO" id="GO:0016226">
    <property type="term" value="P:iron-sulfur cluster assembly"/>
    <property type="evidence" value="ECO:0007669"/>
    <property type="project" value="UniProtKB-UniRule"/>
</dbReference>
<dbReference type="InterPro" id="IPR011989">
    <property type="entry name" value="ARM-like"/>
</dbReference>
<dbReference type="OrthoDB" id="342900at2759"/>
<dbReference type="AlphaFoldDB" id="A0A8H3YFS0"/>
<keyword evidence="4 5" id="KW-0539">Nucleus</keyword>
<evidence type="ECO:0000313" key="9">
    <source>
        <dbReference type="Proteomes" id="UP000620104"/>
    </source>
</evidence>
<keyword evidence="5" id="KW-0234">DNA repair</keyword>
<dbReference type="Pfam" id="PF12460">
    <property type="entry name" value="MMS19_C"/>
    <property type="match status" value="1"/>
</dbReference>
<feature type="domain" description="MMS19 N-terminal" evidence="7">
    <location>
        <begin position="38"/>
        <end position="297"/>
    </location>
</feature>
<dbReference type="InterPro" id="IPR039920">
    <property type="entry name" value="MMS19"/>
</dbReference>
<evidence type="ECO:0000259" key="7">
    <source>
        <dbReference type="Pfam" id="PF14500"/>
    </source>
</evidence>
<comment type="function">
    <text evidence="5">Key component of the cytosolic iron-sulfur protein assembly (CIA) complex, a multiprotein complex that mediates the incorporation of iron-sulfur cluster into apoproteins specifically involved in DNA metabolism and genomic integrity. In the CIA complex, MMS19 acts as an adapter between early-acting CIA components and a subset of cellular target iron-sulfur proteins.</text>
</comment>
<accession>A0A8H3YFS0</accession>
<comment type="similarity">
    <text evidence="2 5">Belongs to the MET18/MMS19 family.</text>
</comment>
<dbReference type="InterPro" id="IPR029240">
    <property type="entry name" value="MMS19_N"/>
</dbReference>
<reference evidence="8" key="1">
    <citation type="submission" date="2020-07" db="EMBL/GenBank/DDBJ databases">
        <title>Draft Genome Sequence of a Deep-Sea Yeast, Naganishia (Cryptococcus) liquefaciens strain N6.</title>
        <authorList>
            <person name="Han Y.W."/>
            <person name="Kajitani R."/>
            <person name="Morimoto H."/>
            <person name="Parhat M."/>
            <person name="Tsubouchi H."/>
            <person name="Bakenova O."/>
            <person name="Ogata M."/>
            <person name="Argunhan B."/>
            <person name="Aoki R."/>
            <person name="Kajiwara S."/>
            <person name="Itoh T."/>
            <person name="Iwasaki H."/>
        </authorList>
    </citation>
    <scope>NUCLEOTIDE SEQUENCE</scope>
    <source>
        <strain evidence="8">N6</strain>
    </source>
</reference>
<dbReference type="EMBL" id="BLZA01000023">
    <property type="protein sequence ID" value="GHJ87563.1"/>
    <property type="molecule type" value="Genomic_DNA"/>
</dbReference>
<keyword evidence="9" id="KW-1185">Reference proteome</keyword>